<dbReference type="Proteomes" id="UP001244297">
    <property type="component" value="Unassembled WGS sequence"/>
</dbReference>
<keyword evidence="3" id="KW-1185">Reference proteome</keyword>
<dbReference type="EMBL" id="JAUFPT010000006">
    <property type="protein sequence ID" value="MDN3569442.1"/>
    <property type="molecule type" value="Genomic_DNA"/>
</dbReference>
<accession>A0ABT8AI94</accession>
<comment type="caution">
    <text evidence="2">The sequence shown here is derived from an EMBL/GenBank/DDBJ whole genome shotgun (WGS) entry which is preliminary data.</text>
</comment>
<reference evidence="3" key="1">
    <citation type="journal article" date="2019" name="Int. J. Syst. Evol. Microbiol.">
        <title>The Global Catalogue of Microorganisms (GCM) 10K type strain sequencing project: providing services to taxonomists for standard genome sequencing and annotation.</title>
        <authorList>
            <consortium name="The Broad Institute Genomics Platform"/>
            <consortium name="The Broad Institute Genome Sequencing Center for Infectious Disease"/>
            <person name="Wu L."/>
            <person name="Ma J."/>
        </authorList>
    </citation>
    <scope>NUCLEOTIDE SEQUENCE [LARGE SCALE GENOMIC DNA]</scope>
    <source>
        <strain evidence="3">CECT 7806</strain>
    </source>
</reference>
<protein>
    <recommendedName>
        <fullName evidence="4">(2Fe-2S) ferredoxin domain-containing protein</fullName>
    </recommendedName>
</protein>
<gene>
    <name evidence="2" type="ORF">QWZ18_02245</name>
</gene>
<organism evidence="2 3">
    <name type="scientific">Methylobacterium longum</name>
    <dbReference type="NCBI Taxonomy" id="767694"/>
    <lineage>
        <taxon>Bacteria</taxon>
        <taxon>Pseudomonadati</taxon>
        <taxon>Pseudomonadota</taxon>
        <taxon>Alphaproteobacteria</taxon>
        <taxon>Hyphomicrobiales</taxon>
        <taxon>Methylobacteriaceae</taxon>
        <taxon>Methylobacterium</taxon>
    </lineage>
</organism>
<name>A0ABT8AI94_9HYPH</name>
<proteinExistence type="predicted"/>
<evidence type="ECO:0000313" key="2">
    <source>
        <dbReference type="EMBL" id="MDN3569442.1"/>
    </source>
</evidence>
<sequence length="164" mass="16369">MMTDPRSASGAEAGPARSSTSGPAGGRATGGAAKSAKTKLTEIVVVCSKCAKRQGLPARSVRALLKKAGKRAAEAAGGGPRRKLRIVETGCLGPCPKRAVAVATGASLAAGRVLLLDPEADPQAALAAILDPVLPPARPRKSVPEFGPITALAAVPPDESPPGR</sequence>
<evidence type="ECO:0008006" key="4">
    <source>
        <dbReference type="Google" id="ProtNLM"/>
    </source>
</evidence>
<feature type="region of interest" description="Disordered" evidence="1">
    <location>
        <begin position="1"/>
        <end position="37"/>
    </location>
</feature>
<evidence type="ECO:0000313" key="3">
    <source>
        <dbReference type="Proteomes" id="UP001244297"/>
    </source>
</evidence>
<evidence type="ECO:0000256" key="1">
    <source>
        <dbReference type="SAM" id="MobiDB-lite"/>
    </source>
</evidence>
<feature type="compositionally biased region" description="Low complexity" evidence="1">
    <location>
        <begin position="13"/>
        <end position="22"/>
    </location>
</feature>